<evidence type="ECO:0000256" key="1">
    <source>
        <dbReference type="ARBA" id="ARBA00004442"/>
    </source>
</evidence>
<comment type="subcellular location">
    <subcellularLocation>
        <location evidence="1">Cell outer membrane</location>
    </subcellularLocation>
</comment>
<keyword evidence="9" id="KW-1185">Reference proteome</keyword>
<evidence type="ECO:0000256" key="7">
    <source>
        <dbReference type="ARBA" id="ARBA00023237"/>
    </source>
</evidence>
<accession>A0A1M4VSF6</accession>
<evidence type="ECO:0000313" key="8">
    <source>
        <dbReference type="EMBL" id="SHE71899.1"/>
    </source>
</evidence>
<dbReference type="STRING" id="1155689.SAMN05444278_104200"/>
<dbReference type="GO" id="GO:0015288">
    <property type="term" value="F:porin activity"/>
    <property type="evidence" value="ECO:0007669"/>
    <property type="project" value="TreeGrafter"/>
</dbReference>
<dbReference type="GO" id="GO:0015562">
    <property type="term" value="F:efflux transmembrane transporter activity"/>
    <property type="evidence" value="ECO:0007669"/>
    <property type="project" value="InterPro"/>
</dbReference>
<keyword evidence="3" id="KW-0813">Transport</keyword>
<dbReference type="InterPro" id="IPR003423">
    <property type="entry name" value="OMP_efflux"/>
</dbReference>
<organism evidence="8 9">
    <name type="scientific">Psychroflexus salarius</name>
    <dbReference type="NCBI Taxonomy" id="1155689"/>
    <lineage>
        <taxon>Bacteria</taxon>
        <taxon>Pseudomonadati</taxon>
        <taxon>Bacteroidota</taxon>
        <taxon>Flavobacteriia</taxon>
        <taxon>Flavobacteriales</taxon>
        <taxon>Flavobacteriaceae</taxon>
        <taxon>Psychroflexus</taxon>
    </lineage>
</organism>
<evidence type="ECO:0000256" key="3">
    <source>
        <dbReference type="ARBA" id="ARBA00022448"/>
    </source>
</evidence>
<dbReference type="AlphaFoldDB" id="A0A1M4VSF6"/>
<evidence type="ECO:0000313" key="9">
    <source>
        <dbReference type="Proteomes" id="UP000184462"/>
    </source>
</evidence>
<dbReference type="SUPFAM" id="SSF56954">
    <property type="entry name" value="Outer membrane efflux proteins (OEP)"/>
    <property type="match status" value="1"/>
</dbReference>
<keyword evidence="6" id="KW-0472">Membrane</keyword>
<sequence length="428" mass="48820">MIINDKLMFKIHHIKSIPISIQLVLISVWLCFSFNLKAQSLEELKTIAAENNLALKAQYKTFEAQLEQVSQAKSWQDPNLSFGYFISPIETRVGPQIARFSLTQMLPWFGTYKAKGDIASYRAEAEFEKFQNQKLKLYLDVAEKYFDLSALRHITELEAEQLQILEDLKSIVESNYENNKANLVDILRVELQIDKQANVLQVLKDQDAAMVAQLNQLMNRPLKTPILISNPKQILEQKEIVETDSISSNHPRLKAIRNLQASNKAESLLAKKQAMPQFGLGLDYAIIQDRNVMSADAGQDAIMPMLSVSLPIFGKKNKSRKKQASLQGESLQLQLENEETQIATEIQVAQYQCDELYSLLDLYKQQLLRLKDILQLSETALANASMEIEEVLRLHEERLLYEKQCAKTLAKLQKTNETLIYLTSNSAL</sequence>
<dbReference type="InterPro" id="IPR051906">
    <property type="entry name" value="TolC-like"/>
</dbReference>
<keyword evidence="5" id="KW-0812">Transmembrane</keyword>
<name>A0A1M4VSF6_9FLAO</name>
<evidence type="ECO:0000256" key="4">
    <source>
        <dbReference type="ARBA" id="ARBA00022452"/>
    </source>
</evidence>
<dbReference type="PANTHER" id="PTHR30026:SF20">
    <property type="entry name" value="OUTER MEMBRANE PROTEIN TOLC"/>
    <property type="match status" value="1"/>
</dbReference>
<evidence type="ECO:0000256" key="2">
    <source>
        <dbReference type="ARBA" id="ARBA00007613"/>
    </source>
</evidence>
<reference evidence="8 9" key="1">
    <citation type="submission" date="2016-11" db="EMBL/GenBank/DDBJ databases">
        <authorList>
            <person name="Jaros S."/>
            <person name="Januszkiewicz K."/>
            <person name="Wedrychowicz H."/>
        </authorList>
    </citation>
    <scope>NUCLEOTIDE SEQUENCE [LARGE SCALE GENOMIC DNA]</scope>
    <source>
        <strain evidence="8 9">DSM 25661</strain>
    </source>
</reference>
<dbReference type="Gene3D" id="1.20.1600.10">
    <property type="entry name" value="Outer membrane efflux proteins (OEP)"/>
    <property type="match status" value="1"/>
</dbReference>
<dbReference type="EMBL" id="FQTW01000004">
    <property type="protein sequence ID" value="SHE71899.1"/>
    <property type="molecule type" value="Genomic_DNA"/>
</dbReference>
<dbReference type="GO" id="GO:0009279">
    <property type="term" value="C:cell outer membrane"/>
    <property type="evidence" value="ECO:0007669"/>
    <property type="project" value="UniProtKB-SubCell"/>
</dbReference>
<dbReference type="Pfam" id="PF02321">
    <property type="entry name" value="OEP"/>
    <property type="match status" value="1"/>
</dbReference>
<gene>
    <name evidence="8" type="ORF">SAMN05444278_104200</name>
</gene>
<dbReference type="PANTHER" id="PTHR30026">
    <property type="entry name" value="OUTER MEMBRANE PROTEIN TOLC"/>
    <property type="match status" value="1"/>
</dbReference>
<dbReference type="GO" id="GO:1990281">
    <property type="term" value="C:efflux pump complex"/>
    <property type="evidence" value="ECO:0007669"/>
    <property type="project" value="TreeGrafter"/>
</dbReference>
<protein>
    <submittedName>
        <fullName evidence="8">Outer membrane protein TolC</fullName>
    </submittedName>
</protein>
<proteinExistence type="inferred from homology"/>
<keyword evidence="4" id="KW-1134">Transmembrane beta strand</keyword>
<evidence type="ECO:0000256" key="5">
    <source>
        <dbReference type="ARBA" id="ARBA00022692"/>
    </source>
</evidence>
<comment type="similarity">
    <text evidence="2">Belongs to the outer membrane factor (OMF) (TC 1.B.17) family.</text>
</comment>
<keyword evidence="7" id="KW-0998">Cell outer membrane</keyword>
<evidence type="ECO:0000256" key="6">
    <source>
        <dbReference type="ARBA" id="ARBA00023136"/>
    </source>
</evidence>
<dbReference type="Proteomes" id="UP000184462">
    <property type="component" value="Unassembled WGS sequence"/>
</dbReference>